<evidence type="ECO:0000256" key="2">
    <source>
        <dbReference type="ARBA" id="ARBA00023002"/>
    </source>
</evidence>
<gene>
    <name evidence="4" type="ORF">ACFSJ0_09410</name>
</gene>
<protein>
    <submittedName>
        <fullName evidence="4">SDR family NAD(P)-dependent oxidoreductase</fullName>
    </submittedName>
</protein>
<comment type="caution">
    <text evidence="4">The sequence shown here is derived from an EMBL/GenBank/DDBJ whole genome shotgun (WGS) entry which is preliminary data.</text>
</comment>
<organism evidence="4 5">
    <name type="scientific">Nonomuraea guangzhouensis</name>
    <dbReference type="NCBI Taxonomy" id="1291555"/>
    <lineage>
        <taxon>Bacteria</taxon>
        <taxon>Bacillati</taxon>
        <taxon>Actinomycetota</taxon>
        <taxon>Actinomycetes</taxon>
        <taxon>Streptosporangiales</taxon>
        <taxon>Streptosporangiaceae</taxon>
        <taxon>Nonomuraea</taxon>
    </lineage>
</organism>
<sequence>MYTADEVLHGIDLTGRTAVVTGGYSGVGLAITRALNRAGARVIVPARRPDVARRNLGATAETVEMDLGDLSSVDAFATSYLRHHRALDFLITSAAIMACPETRVGPGWEAQFAVNHLGHFALTCGLWPALTRASAARVVAVASGRSPEDRIRWHDVHFTDGYQKWAAYGQSKLANVLFAHHLDRLGAAHGVRAFSASPGYIRTPLQRHLTIAEMTEAGWLGTDGEPAPGLFCTPEQGAATPLWAATAATQGGAYCTDCRESEPYPHDDVEAERLWRYSAKLTGRAIPSDSIASTDSPADDDSGQREFLAGRTSTESD</sequence>
<dbReference type="PANTHER" id="PTHR24320:SF148">
    <property type="entry name" value="NAD(P)-BINDING ROSSMANN-FOLD SUPERFAMILY PROTEIN"/>
    <property type="match status" value="1"/>
</dbReference>
<keyword evidence="5" id="KW-1185">Reference proteome</keyword>
<comment type="similarity">
    <text evidence="1">Belongs to the short-chain dehydrogenases/reductases (SDR) family.</text>
</comment>
<reference evidence="5" key="1">
    <citation type="journal article" date="2019" name="Int. J. Syst. Evol. Microbiol.">
        <title>The Global Catalogue of Microorganisms (GCM) 10K type strain sequencing project: providing services to taxonomists for standard genome sequencing and annotation.</title>
        <authorList>
            <consortium name="The Broad Institute Genomics Platform"/>
            <consortium name="The Broad Institute Genome Sequencing Center for Infectious Disease"/>
            <person name="Wu L."/>
            <person name="Ma J."/>
        </authorList>
    </citation>
    <scope>NUCLEOTIDE SEQUENCE [LARGE SCALE GENOMIC DNA]</scope>
    <source>
        <strain evidence="5">CGMCC 1.15399</strain>
    </source>
</reference>
<evidence type="ECO:0000256" key="1">
    <source>
        <dbReference type="ARBA" id="ARBA00006484"/>
    </source>
</evidence>
<dbReference type="InterPro" id="IPR002347">
    <property type="entry name" value="SDR_fam"/>
</dbReference>
<keyword evidence="2" id="KW-0560">Oxidoreductase</keyword>
<evidence type="ECO:0000313" key="5">
    <source>
        <dbReference type="Proteomes" id="UP001597097"/>
    </source>
</evidence>
<feature type="region of interest" description="Disordered" evidence="3">
    <location>
        <begin position="286"/>
        <end position="317"/>
    </location>
</feature>
<dbReference type="PANTHER" id="PTHR24320">
    <property type="entry name" value="RETINOL DEHYDROGENASE"/>
    <property type="match status" value="1"/>
</dbReference>
<evidence type="ECO:0000313" key="4">
    <source>
        <dbReference type="EMBL" id="MFD1537250.1"/>
    </source>
</evidence>
<dbReference type="Pfam" id="PF00106">
    <property type="entry name" value="adh_short"/>
    <property type="match status" value="1"/>
</dbReference>
<accession>A0ABW4G3C3</accession>
<evidence type="ECO:0000256" key="3">
    <source>
        <dbReference type="SAM" id="MobiDB-lite"/>
    </source>
</evidence>
<dbReference type="Proteomes" id="UP001597097">
    <property type="component" value="Unassembled WGS sequence"/>
</dbReference>
<dbReference type="RefSeq" id="WP_219528728.1">
    <property type="nucleotide sequence ID" value="NZ_JAHKRM010000005.1"/>
</dbReference>
<proteinExistence type="inferred from homology"/>
<name>A0ABW4G3C3_9ACTN</name>
<dbReference type="EMBL" id="JBHUCM010000008">
    <property type="protein sequence ID" value="MFD1537250.1"/>
    <property type="molecule type" value="Genomic_DNA"/>
</dbReference>